<dbReference type="Gene3D" id="1.10.260.40">
    <property type="entry name" value="lambda repressor-like DNA-binding domains"/>
    <property type="match status" value="1"/>
</dbReference>
<dbReference type="AlphaFoldDB" id="A0A7Z8YRI9"/>
<feature type="region of interest" description="Disordered" evidence="1">
    <location>
        <begin position="88"/>
        <end position="136"/>
    </location>
</feature>
<dbReference type="RefSeq" id="WP_125151841.1">
    <property type="nucleotide sequence ID" value="NZ_UYIV01000001.1"/>
</dbReference>
<accession>A0A7Z8YRI9</accession>
<reference evidence="3 4" key="1">
    <citation type="submission" date="2018-11" db="EMBL/GenBank/DDBJ databases">
        <authorList>
            <consortium name="Pathogen Informatics"/>
        </authorList>
    </citation>
    <scope>NUCLEOTIDE SEQUENCE [LARGE SCALE GENOMIC DNA]</scope>
    <source>
        <strain evidence="3 4">NCTC12929</strain>
    </source>
</reference>
<name>A0A7Z8YRI9_9FLAO</name>
<evidence type="ECO:0000259" key="2">
    <source>
        <dbReference type="PROSITE" id="PS50943"/>
    </source>
</evidence>
<evidence type="ECO:0000313" key="3">
    <source>
        <dbReference type="EMBL" id="VDH06063.1"/>
    </source>
</evidence>
<proteinExistence type="predicted"/>
<dbReference type="InterPro" id="IPR001387">
    <property type="entry name" value="Cro/C1-type_HTH"/>
</dbReference>
<sequence length="170" mass="19174">MNINSRIENIIEESGLSHAEFSEKVDVQRSSISHILSGRNKPSLDFLRKVKEAFPLLSWDWMIEGKGEMFLPKEEEKKIEKTTTPLPDLFSFVTDGEKENSTETPPSIPKTITSPISSGAIPNTNSSVEQKNSPSENITIRSENNTLKKIKRVILLYHDGSFESYEMSLS</sequence>
<dbReference type="EMBL" id="UYIV01000001">
    <property type="protein sequence ID" value="VDH06063.1"/>
    <property type="molecule type" value="Genomic_DNA"/>
</dbReference>
<protein>
    <submittedName>
        <fullName evidence="3">Helix-turn-helix</fullName>
    </submittedName>
</protein>
<dbReference type="InterPro" id="IPR010982">
    <property type="entry name" value="Lambda_DNA-bd_dom_sf"/>
</dbReference>
<evidence type="ECO:0000256" key="1">
    <source>
        <dbReference type="SAM" id="MobiDB-lite"/>
    </source>
</evidence>
<dbReference type="PROSITE" id="PS50943">
    <property type="entry name" value="HTH_CROC1"/>
    <property type="match status" value="1"/>
</dbReference>
<gene>
    <name evidence="3" type="ORF">NCTC12929_02213</name>
</gene>
<dbReference type="Pfam" id="PF01381">
    <property type="entry name" value="HTH_3"/>
    <property type="match status" value="1"/>
</dbReference>
<feature type="domain" description="HTH cro/C1-type" evidence="2">
    <location>
        <begin position="7"/>
        <end position="62"/>
    </location>
</feature>
<evidence type="ECO:0000313" key="4">
    <source>
        <dbReference type="Proteomes" id="UP000270205"/>
    </source>
</evidence>
<feature type="compositionally biased region" description="Low complexity" evidence="1">
    <location>
        <begin position="102"/>
        <end position="118"/>
    </location>
</feature>
<dbReference type="SUPFAM" id="SSF47413">
    <property type="entry name" value="lambda repressor-like DNA-binding domains"/>
    <property type="match status" value="1"/>
</dbReference>
<comment type="caution">
    <text evidence="3">The sequence shown here is derived from an EMBL/GenBank/DDBJ whole genome shotgun (WGS) entry which is preliminary data.</text>
</comment>
<dbReference type="CDD" id="cd00093">
    <property type="entry name" value="HTH_XRE"/>
    <property type="match status" value="1"/>
</dbReference>
<feature type="compositionally biased region" description="Polar residues" evidence="1">
    <location>
        <begin position="120"/>
        <end position="136"/>
    </location>
</feature>
<organism evidence="3 4">
    <name type="scientific">Bergeyella zoohelcum</name>
    <dbReference type="NCBI Taxonomy" id="1015"/>
    <lineage>
        <taxon>Bacteria</taxon>
        <taxon>Pseudomonadati</taxon>
        <taxon>Bacteroidota</taxon>
        <taxon>Flavobacteriia</taxon>
        <taxon>Flavobacteriales</taxon>
        <taxon>Weeksellaceae</taxon>
        <taxon>Bergeyella</taxon>
    </lineage>
</organism>
<dbReference type="SMART" id="SM00530">
    <property type="entry name" value="HTH_XRE"/>
    <property type="match status" value="1"/>
</dbReference>
<dbReference type="GO" id="GO:0003677">
    <property type="term" value="F:DNA binding"/>
    <property type="evidence" value="ECO:0007669"/>
    <property type="project" value="InterPro"/>
</dbReference>
<dbReference type="Proteomes" id="UP000270205">
    <property type="component" value="Unassembled WGS sequence"/>
</dbReference>